<proteinExistence type="predicted"/>
<dbReference type="EMBL" id="BMJC01000006">
    <property type="protein sequence ID" value="GGB22365.1"/>
    <property type="molecule type" value="Genomic_DNA"/>
</dbReference>
<evidence type="ECO:0000313" key="2">
    <source>
        <dbReference type="Proteomes" id="UP000607559"/>
    </source>
</evidence>
<protein>
    <submittedName>
        <fullName evidence="1">Uncharacterized protein</fullName>
    </submittedName>
</protein>
<reference evidence="1" key="2">
    <citation type="submission" date="2020-09" db="EMBL/GenBank/DDBJ databases">
        <authorList>
            <person name="Sun Q."/>
            <person name="Zhou Y."/>
        </authorList>
    </citation>
    <scope>NUCLEOTIDE SEQUENCE</scope>
    <source>
        <strain evidence="1">CGMCC 1.15448</strain>
    </source>
</reference>
<name>A0A8J2XWA7_9BACT</name>
<dbReference type="AlphaFoldDB" id="A0A8J2XWA7"/>
<dbReference type="Proteomes" id="UP000607559">
    <property type="component" value="Unassembled WGS sequence"/>
</dbReference>
<organism evidence="1 2">
    <name type="scientific">Puia dinghuensis</name>
    <dbReference type="NCBI Taxonomy" id="1792502"/>
    <lineage>
        <taxon>Bacteria</taxon>
        <taxon>Pseudomonadati</taxon>
        <taxon>Bacteroidota</taxon>
        <taxon>Chitinophagia</taxon>
        <taxon>Chitinophagales</taxon>
        <taxon>Chitinophagaceae</taxon>
        <taxon>Puia</taxon>
    </lineage>
</organism>
<gene>
    <name evidence="1" type="ORF">GCM10011511_52830</name>
</gene>
<accession>A0A8J2XWA7</accession>
<sequence>MVLAPCFASSQNDYHPAAYTYNDGRTAITSNVPLNEINARAYRHFQRIFPAGISNEYWFVSDQGYQVSFLLRGRHFQAYFDKRGGFRYSLQYYAGREIPRVPGDLIRAKYPDYQIDVVTEITDGEKTFHLVKIVNPTHIITLSVVDGKIEVLEELINDTAVAEGSPLAPGTPLVTRQSYP</sequence>
<keyword evidence="2" id="KW-1185">Reference proteome</keyword>
<reference evidence="1" key="1">
    <citation type="journal article" date="2014" name="Int. J. Syst. Evol. Microbiol.">
        <title>Complete genome sequence of Corynebacterium casei LMG S-19264T (=DSM 44701T), isolated from a smear-ripened cheese.</title>
        <authorList>
            <consortium name="US DOE Joint Genome Institute (JGI-PGF)"/>
            <person name="Walter F."/>
            <person name="Albersmeier A."/>
            <person name="Kalinowski J."/>
            <person name="Ruckert C."/>
        </authorList>
    </citation>
    <scope>NUCLEOTIDE SEQUENCE</scope>
    <source>
        <strain evidence="1">CGMCC 1.15448</strain>
    </source>
</reference>
<comment type="caution">
    <text evidence="1">The sequence shown here is derived from an EMBL/GenBank/DDBJ whole genome shotgun (WGS) entry which is preliminary data.</text>
</comment>
<evidence type="ECO:0000313" key="1">
    <source>
        <dbReference type="EMBL" id="GGB22365.1"/>
    </source>
</evidence>